<dbReference type="Proteomes" id="UP001163046">
    <property type="component" value="Unassembled WGS sequence"/>
</dbReference>
<name>A0A9X0CRP3_9CNID</name>
<feature type="region of interest" description="Disordered" evidence="1">
    <location>
        <begin position="1"/>
        <end position="27"/>
    </location>
</feature>
<dbReference type="OrthoDB" id="10573160at2759"/>
<evidence type="ECO:0000313" key="2">
    <source>
        <dbReference type="EMBL" id="KAJ7371743.1"/>
    </source>
</evidence>
<evidence type="ECO:0000313" key="3">
    <source>
        <dbReference type="Proteomes" id="UP001163046"/>
    </source>
</evidence>
<proteinExistence type="predicted"/>
<dbReference type="EMBL" id="MU826842">
    <property type="protein sequence ID" value="KAJ7371743.1"/>
    <property type="molecule type" value="Genomic_DNA"/>
</dbReference>
<sequence>MDRREKSGADVKTGTSQPLKKTFRSDGLEAVRRGEDSRAIELFTTIFEARWNHSR</sequence>
<accession>A0A9X0CRP3</accession>
<comment type="caution">
    <text evidence="2">The sequence shown here is derived from an EMBL/GenBank/DDBJ whole genome shotgun (WGS) entry which is preliminary data.</text>
</comment>
<keyword evidence="3" id="KW-1185">Reference proteome</keyword>
<organism evidence="2 3">
    <name type="scientific">Desmophyllum pertusum</name>
    <dbReference type="NCBI Taxonomy" id="174260"/>
    <lineage>
        <taxon>Eukaryota</taxon>
        <taxon>Metazoa</taxon>
        <taxon>Cnidaria</taxon>
        <taxon>Anthozoa</taxon>
        <taxon>Hexacorallia</taxon>
        <taxon>Scleractinia</taxon>
        <taxon>Caryophylliina</taxon>
        <taxon>Caryophylliidae</taxon>
        <taxon>Desmophyllum</taxon>
    </lineage>
</organism>
<gene>
    <name evidence="2" type="ORF">OS493_023080</name>
</gene>
<evidence type="ECO:0000256" key="1">
    <source>
        <dbReference type="SAM" id="MobiDB-lite"/>
    </source>
</evidence>
<protein>
    <submittedName>
        <fullName evidence="2">Uncharacterized protein</fullName>
    </submittedName>
</protein>
<dbReference type="AlphaFoldDB" id="A0A9X0CRP3"/>
<reference evidence="2" key="1">
    <citation type="submission" date="2023-01" db="EMBL/GenBank/DDBJ databases">
        <title>Genome assembly of the deep-sea coral Lophelia pertusa.</title>
        <authorList>
            <person name="Herrera S."/>
            <person name="Cordes E."/>
        </authorList>
    </citation>
    <scope>NUCLEOTIDE SEQUENCE</scope>
    <source>
        <strain evidence="2">USNM1676648</strain>
        <tissue evidence="2">Polyp</tissue>
    </source>
</reference>